<dbReference type="Gene3D" id="2.130.10.10">
    <property type="entry name" value="YVTN repeat-like/Quinoprotein amine dehydrogenase"/>
    <property type="match status" value="1"/>
</dbReference>
<dbReference type="InterPro" id="IPR015943">
    <property type="entry name" value="WD40/YVTN_repeat-like_dom_sf"/>
</dbReference>
<evidence type="ECO:0008006" key="3">
    <source>
        <dbReference type="Google" id="ProtNLM"/>
    </source>
</evidence>
<proteinExistence type="predicted"/>
<organism evidence="1 2">
    <name type="scientific">Symbiochloris irregularis</name>
    <dbReference type="NCBI Taxonomy" id="706552"/>
    <lineage>
        <taxon>Eukaryota</taxon>
        <taxon>Viridiplantae</taxon>
        <taxon>Chlorophyta</taxon>
        <taxon>core chlorophytes</taxon>
        <taxon>Trebouxiophyceae</taxon>
        <taxon>Trebouxiales</taxon>
        <taxon>Trebouxiaceae</taxon>
        <taxon>Symbiochloris</taxon>
    </lineage>
</organism>
<keyword evidence="2" id="KW-1185">Reference proteome</keyword>
<dbReference type="Proteomes" id="UP001465755">
    <property type="component" value="Unassembled WGS sequence"/>
</dbReference>
<accession>A0AAW1PR18</accession>
<comment type="caution">
    <text evidence="1">The sequence shown here is derived from an EMBL/GenBank/DDBJ whole genome shotgun (WGS) entry which is preliminary data.</text>
</comment>
<dbReference type="SUPFAM" id="SSF82171">
    <property type="entry name" value="DPP6 N-terminal domain-like"/>
    <property type="match status" value="1"/>
</dbReference>
<dbReference type="AlphaFoldDB" id="A0AAW1PR18"/>
<reference evidence="1 2" key="1">
    <citation type="journal article" date="2024" name="Nat. Commun.">
        <title>Phylogenomics reveals the evolutionary origins of lichenization in chlorophyte algae.</title>
        <authorList>
            <person name="Puginier C."/>
            <person name="Libourel C."/>
            <person name="Otte J."/>
            <person name="Skaloud P."/>
            <person name="Haon M."/>
            <person name="Grisel S."/>
            <person name="Petersen M."/>
            <person name="Berrin J.G."/>
            <person name="Delaux P.M."/>
            <person name="Dal Grande F."/>
            <person name="Keller J."/>
        </authorList>
    </citation>
    <scope>NUCLEOTIDE SEQUENCE [LARGE SCALE GENOMIC DNA]</scope>
    <source>
        <strain evidence="1 2">SAG 2036</strain>
    </source>
</reference>
<sequence length="479" mass="51598">MGSCLCRPNEPELAGSGSVLHKIRAGLQAGAQSTSSLHLSEVIGVVLPLLGANDLAALLCTSRELRRIVNDAGPSIWEAAARRFMGQPHPLQPNPSRACIDQALRTYAAAQRNIATGAYGGIHILASSACFNASGTHLAVTDRNILHVFETEHFSCVTSFSGFAAHGLGHSHVQWGPRGTVGSFLTLIDEHSSSSCVGPVEGGARLVRPDTWVLCKGDLAVEGQEGWSRPWRHLTSIPTHTARQILLTLQASPDLSKVFVSRLEADGDHPGDGSVVCLAMDTTTGAVLWRRELRHSDEPTLTCTAVAWHPDSQTFFFNTYGRKSRSIPAEVWAVTLAGDALLVEAKANIRTLYPKARMRTQYPSSWRGHLTRAVSGVVPKLAWSPAGNLLAVALQPRHSGAGVANVLVIDARFPKLTVIACLDFEGNFEIHSLQWTPDSSQLCALGDMSYMSLSEGGVGKCACIFWFKDMVEVVMPWPG</sequence>
<evidence type="ECO:0000313" key="1">
    <source>
        <dbReference type="EMBL" id="KAK9812418.1"/>
    </source>
</evidence>
<dbReference type="EMBL" id="JALJOQ010000007">
    <property type="protein sequence ID" value="KAK9812418.1"/>
    <property type="molecule type" value="Genomic_DNA"/>
</dbReference>
<protein>
    <recommendedName>
        <fullName evidence="3">F-box domain-containing protein</fullName>
    </recommendedName>
</protein>
<name>A0AAW1PR18_9CHLO</name>
<evidence type="ECO:0000313" key="2">
    <source>
        <dbReference type="Proteomes" id="UP001465755"/>
    </source>
</evidence>
<gene>
    <name evidence="1" type="ORF">WJX73_009228</name>
</gene>